<comment type="caution">
    <text evidence="2">The sequence shown here is derived from an EMBL/GenBank/DDBJ whole genome shotgun (WGS) entry which is preliminary data.</text>
</comment>
<gene>
    <name evidence="2" type="ORF">BJX66DRAFT_160484</name>
</gene>
<organism evidence="2 3">
    <name type="scientific">Aspergillus keveii</name>
    <dbReference type="NCBI Taxonomy" id="714993"/>
    <lineage>
        <taxon>Eukaryota</taxon>
        <taxon>Fungi</taxon>
        <taxon>Dikarya</taxon>
        <taxon>Ascomycota</taxon>
        <taxon>Pezizomycotina</taxon>
        <taxon>Eurotiomycetes</taxon>
        <taxon>Eurotiomycetidae</taxon>
        <taxon>Eurotiales</taxon>
        <taxon>Aspergillaceae</taxon>
        <taxon>Aspergillus</taxon>
        <taxon>Aspergillus subgen. Nidulantes</taxon>
    </lineage>
</organism>
<evidence type="ECO:0000256" key="1">
    <source>
        <dbReference type="SAM" id="MobiDB-lite"/>
    </source>
</evidence>
<protein>
    <recommendedName>
        <fullName evidence="4">Secreted protein</fullName>
    </recommendedName>
</protein>
<proteinExistence type="predicted"/>
<keyword evidence="3" id="KW-1185">Reference proteome</keyword>
<name>A0ABR4GA17_9EURO</name>
<dbReference type="EMBL" id="JBFTWV010000031">
    <property type="protein sequence ID" value="KAL2795879.1"/>
    <property type="molecule type" value="Genomic_DNA"/>
</dbReference>
<evidence type="ECO:0000313" key="3">
    <source>
        <dbReference type="Proteomes" id="UP001610563"/>
    </source>
</evidence>
<feature type="region of interest" description="Disordered" evidence="1">
    <location>
        <begin position="32"/>
        <end position="89"/>
    </location>
</feature>
<evidence type="ECO:0008006" key="4">
    <source>
        <dbReference type="Google" id="ProtNLM"/>
    </source>
</evidence>
<dbReference type="Proteomes" id="UP001610563">
    <property type="component" value="Unassembled WGS sequence"/>
</dbReference>
<accession>A0ABR4GA17</accession>
<reference evidence="2 3" key="1">
    <citation type="submission" date="2024-07" db="EMBL/GenBank/DDBJ databases">
        <title>Section-level genome sequencing and comparative genomics of Aspergillus sections Usti and Cavernicolus.</title>
        <authorList>
            <consortium name="Lawrence Berkeley National Laboratory"/>
            <person name="Nybo J.L."/>
            <person name="Vesth T.C."/>
            <person name="Theobald S."/>
            <person name="Frisvad J.C."/>
            <person name="Larsen T.O."/>
            <person name="Kjaerboelling I."/>
            <person name="Rothschild-Mancinelli K."/>
            <person name="Lyhne E.K."/>
            <person name="Kogle M.E."/>
            <person name="Barry K."/>
            <person name="Clum A."/>
            <person name="Na H."/>
            <person name="Ledsgaard L."/>
            <person name="Lin J."/>
            <person name="Lipzen A."/>
            <person name="Kuo A."/>
            <person name="Riley R."/>
            <person name="Mondo S."/>
            <person name="Labutti K."/>
            <person name="Haridas S."/>
            <person name="Pangalinan J."/>
            <person name="Salamov A.A."/>
            <person name="Simmons B.A."/>
            <person name="Magnuson J.K."/>
            <person name="Chen J."/>
            <person name="Drula E."/>
            <person name="Henrissat B."/>
            <person name="Wiebenga A."/>
            <person name="Lubbers R.J."/>
            <person name="Gomes A.C."/>
            <person name="Makela M.R."/>
            <person name="Stajich J."/>
            <person name="Grigoriev I.V."/>
            <person name="Mortensen U.H."/>
            <person name="De Vries R.P."/>
            <person name="Baker S.E."/>
            <person name="Andersen M.R."/>
        </authorList>
    </citation>
    <scope>NUCLEOTIDE SEQUENCE [LARGE SCALE GENOMIC DNA]</scope>
    <source>
        <strain evidence="2 3">CBS 209.92</strain>
    </source>
</reference>
<evidence type="ECO:0000313" key="2">
    <source>
        <dbReference type="EMBL" id="KAL2795879.1"/>
    </source>
</evidence>
<sequence length="89" mass="10022">MLPCPFLVPGFVLVSRYAYKYCTQNARMVVHQKGHQPNNSNKAKHISTKPNISRSNKKKQNQEQQTTQIRLGHPNVGKEPTHCPGKAGK</sequence>